<dbReference type="PANTHER" id="PTHR30289:SF1">
    <property type="entry name" value="PEBP (PHOSPHATIDYLETHANOLAMINE-BINDING PROTEIN) FAMILY PROTEIN"/>
    <property type="match status" value="1"/>
</dbReference>
<evidence type="ECO:0000313" key="1">
    <source>
        <dbReference type="EMBL" id="HII60278.1"/>
    </source>
</evidence>
<name>A0A832T579_PYRHR</name>
<dbReference type="PROSITE" id="PS51257">
    <property type="entry name" value="PROKAR_LIPOPROTEIN"/>
    <property type="match status" value="1"/>
</dbReference>
<dbReference type="SUPFAM" id="SSF49777">
    <property type="entry name" value="PEBP-like"/>
    <property type="match status" value="1"/>
</dbReference>
<dbReference type="InterPro" id="IPR036610">
    <property type="entry name" value="PEBP-like_sf"/>
</dbReference>
<protein>
    <submittedName>
        <fullName evidence="1">YbhB/YbcL family Raf kinase inhibitor-like protein</fullName>
    </submittedName>
</protein>
<dbReference type="PANTHER" id="PTHR30289">
    <property type="entry name" value="UNCHARACTERIZED PROTEIN YBCL-RELATED"/>
    <property type="match status" value="1"/>
</dbReference>
<dbReference type="RefSeq" id="WP_048053347.1">
    <property type="nucleotide sequence ID" value="NZ_DUJN01000002.1"/>
</dbReference>
<dbReference type="InterPro" id="IPR008914">
    <property type="entry name" value="PEBP"/>
</dbReference>
<dbReference type="InterPro" id="IPR005247">
    <property type="entry name" value="YbhB_YbcL/LppC-like"/>
</dbReference>
<dbReference type="EMBL" id="DUJN01000002">
    <property type="protein sequence ID" value="HII60278.1"/>
    <property type="molecule type" value="Genomic_DNA"/>
</dbReference>
<dbReference type="Pfam" id="PF01161">
    <property type="entry name" value="PBP"/>
    <property type="match status" value="1"/>
</dbReference>
<accession>A0A832T579</accession>
<sequence>MKSLIPIVLATLVILGMGCIGGGEEKMSLKVSSVFGNNEFIPAKYTCEGVDINPPLKIEGLSDNVKSLVIIVDDPDAPMGTFTHWIAWNIPPVTEIPEGIPKQGEVDKPIHIIQGRNDFGRIGYNGPCPPRGHGVHHYHFKVYALDTTLNLKPGASRKELEKAMEGHVIQYGELVGLYERK</sequence>
<organism evidence="1 2">
    <name type="scientific">Pyrococcus horikoshii</name>
    <dbReference type="NCBI Taxonomy" id="53953"/>
    <lineage>
        <taxon>Archaea</taxon>
        <taxon>Methanobacteriati</taxon>
        <taxon>Methanobacteriota</taxon>
        <taxon>Thermococci</taxon>
        <taxon>Thermococcales</taxon>
        <taxon>Thermococcaceae</taxon>
        <taxon>Pyrococcus</taxon>
    </lineage>
</organism>
<dbReference type="AlphaFoldDB" id="A0A832T579"/>
<dbReference type="CDD" id="cd00865">
    <property type="entry name" value="PEBP_bact_arch"/>
    <property type="match status" value="1"/>
</dbReference>
<comment type="caution">
    <text evidence="1">The sequence shown here is derived from an EMBL/GenBank/DDBJ whole genome shotgun (WGS) entry which is preliminary data.</text>
</comment>
<reference evidence="1" key="1">
    <citation type="journal article" date="2020" name="bioRxiv">
        <title>A rank-normalized archaeal taxonomy based on genome phylogeny resolves widespread incomplete and uneven classifications.</title>
        <authorList>
            <person name="Rinke C."/>
            <person name="Chuvochina M."/>
            <person name="Mussig A.J."/>
            <person name="Chaumeil P.-A."/>
            <person name="Waite D.W."/>
            <person name="Whitman W.B."/>
            <person name="Parks D.H."/>
            <person name="Hugenholtz P."/>
        </authorList>
    </citation>
    <scope>NUCLEOTIDE SEQUENCE</scope>
    <source>
        <strain evidence="1">UBA8834</strain>
    </source>
</reference>
<evidence type="ECO:0000313" key="2">
    <source>
        <dbReference type="Proteomes" id="UP000617544"/>
    </source>
</evidence>
<proteinExistence type="predicted"/>
<dbReference type="Gene3D" id="3.90.280.10">
    <property type="entry name" value="PEBP-like"/>
    <property type="match status" value="1"/>
</dbReference>
<dbReference type="Proteomes" id="UP000617544">
    <property type="component" value="Unassembled WGS sequence"/>
</dbReference>
<gene>
    <name evidence="1" type="ORF">HA331_00625</name>
</gene>
<dbReference type="GeneID" id="1443594"/>
<dbReference type="NCBIfam" id="TIGR00481">
    <property type="entry name" value="YbhB/YbcL family Raf kinase inhibitor-like protein"/>
    <property type="match status" value="1"/>
</dbReference>